<evidence type="ECO:0000256" key="3">
    <source>
        <dbReference type="ARBA" id="ARBA00023125"/>
    </source>
</evidence>
<dbReference type="SUPFAM" id="SSF48498">
    <property type="entry name" value="Tetracyclin repressor-like, C-terminal domain"/>
    <property type="match status" value="1"/>
</dbReference>
<dbReference type="InterPro" id="IPR039538">
    <property type="entry name" value="BetI_C"/>
</dbReference>
<evidence type="ECO:0000313" key="7">
    <source>
        <dbReference type="EMBL" id="CAI3943227.1"/>
    </source>
</evidence>
<dbReference type="InterPro" id="IPR036271">
    <property type="entry name" value="Tet_transcr_reg_TetR-rel_C_sf"/>
</dbReference>
<dbReference type="PROSITE" id="PS50977">
    <property type="entry name" value="HTH_TETR_2"/>
    <property type="match status" value="1"/>
</dbReference>
<sequence length="199" mass="22424">MVNHQEKKADTRQKLIVSAAKCFAEKGYEGCSISDISKAAKISQGSIYVHFTNKEELFLYIIIEDHMSATKKLQNALVTAPSFDALLATLLECIRDVSYPIDHRLWTEILAQATRNPAVRSAFLASDKIMREAFINLFKKAIELGQVDPQEDLETVSIWVYSMVDGLIARTAYDPNIDLDTQMPIFEKLIRRALGANKI</sequence>
<dbReference type="SUPFAM" id="SSF46689">
    <property type="entry name" value="Homeodomain-like"/>
    <property type="match status" value="1"/>
</dbReference>
<evidence type="ECO:0000259" key="6">
    <source>
        <dbReference type="PROSITE" id="PS50977"/>
    </source>
</evidence>
<dbReference type="EMBL" id="CAMXCM010000003">
    <property type="protein sequence ID" value="CAI3943227.1"/>
    <property type="molecule type" value="Genomic_DNA"/>
</dbReference>
<keyword evidence="1" id="KW-0678">Repressor</keyword>
<evidence type="ECO:0000256" key="4">
    <source>
        <dbReference type="ARBA" id="ARBA00023163"/>
    </source>
</evidence>
<name>A0A9W4TRH5_9PROT</name>
<evidence type="ECO:0000313" key="8">
    <source>
        <dbReference type="EMBL" id="CAI3952922.1"/>
    </source>
</evidence>
<keyword evidence="10" id="KW-1185">Reference proteome</keyword>
<dbReference type="Pfam" id="PF13977">
    <property type="entry name" value="TetR_C_6"/>
    <property type="match status" value="1"/>
</dbReference>
<dbReference type="Proteomes" id="UP001154255">
    <property type="component" value="Unassembled WGS sequence"/>
</dbReference>
<dbReference type="PRINTS" id="PR00455">
    <property type="entry name" value="HTHTETR"/>
</dbReference>
<dbReference type="InterPro" id="IPR050624">
    <property type="entry name" value="HTH-type_Tx_Regulator"/>
</dbReference>
<dbReference type="Proteomes" id="UP001154259">
    <property type="component" value="Unassembled WGS sequence"/>
</dbReference>
<feature type="DNA-binding region" description="H-T-H motif" evidence="5">
    <location>
        <begin position="32"/>
        <end position="51"/>
    </location>
</feature>
<dbReference type="Gene3D" id="1.10.10.60">
    <property type="entry name" value="Homeodomain-like"/>
    <property type="match status" value="1"/>
</dbReference>
<dbReference type="PANTHER" id="PTHR43479">
    <property type="entry name" value="ACREF/ENVCD OPERON REPRESSOR-RELATED"/>
    <property type="match status" value="1"/>
</dbReference>
<evidence type="ECO:0000256" key="1">
    <source>
        <dbReference type="ARBA" id="ARBA00022491"/>
    </source>
</evidence>
<dbReference type="EMBL" id="CAMXCS010000005">
    <property type="protein sequence ID" value="CAI3952922.1"/>
    <property type="molecule type" value="Genomic_DNA"/>
</dbReference>
<keyword evidence="4" id="KW-0804">Transcription</keyword>
<evidence type="ECO:0000313" key="9">
    <source>
        <dbReference type="Proteomes" id="UP001154255"/>
    </source>
</evidence>
<organism evidence="7 9">
    <name type="scientific">Commensalibacter communis</name>
    <dbReference type="NCBI Taxonomy" id="2972786"/>
    <lineage>
        <taxon>Bacteria</taxon>
        <taxon>Pseudomonadati</taxon>
        <taxon>Pseudomonadota</taxon>
        <taxon>Alphaproteobacteria</taxon>
        <taxon>Acetobacterales</taxon>
        <taxon>Acetobacteraceae</taxon>
    </lineage>
</organism>
<dbReference type="Pfam" id="PF00440">
    <property type="entry name" value="TetR_N"/>
    <property type="match status" value="1"/>
</dbReference>
<dbReference type="PANTHER" id="PTHR43479:SF11">
    <property type="entry name" value="ACREF_ENVCD OPERON REPRESSOR-RELATED"/>
    <property type="match status" value="1"/>
</dbReference>
<protein>
    <submittedName>
        <fullName evidence="7">AcrR family</fullName>
    </submittedName>
</protein>
<dbReference type="InterPro" id="IPR009057">
    <property type="entry name" value="Homeodomain-like_sf"/>
</dbReference>
<dbReference type="PROSITE" id="PS01081">
    <property type="entry name" value="HTH_TETR_1"/>
    <property type="match status" value="1"/>
</dbReference>
<dbReference type="AlphaFoldDB" id="A0A9W4TRH5"/>
<proteinExistence type="predicted"/>
<evidence type="ECO:0000313" key="10">
    <source>
        <dbReference type="Proteomes" id="UP001154259"/>
    </source>
</evidence>
<keyword evidence="3 5" id="KW-0238">DNA-binding</keyword>
<feature type="domain" description="HTH tetR-type" evidence="6">
    <location>
        <begin position="9"/>
        <end position="69"/>
    </location>
</feature>
<dbReference type="GO" id="GO:0003677">
    <property type="term" value="F:DNA binding"/>
    <property type="evidence" value="ECO:0007669"/>
    <property type="project" value="UniProtKB-UniRule"/>
</dbReference>
<reference evidence="7" key="1">
    <citation type="submission" date="2022-10" db="EMBL/GenBank/DDBJ databases">
        <authorList>
            <person name="Botero Cardona J."/>
        </authorList>
    </citation>
    <scope>NUCLEOTIDE SEQUENCE</scope>
    <source>
        <strain evidence="7">LMG 31819</strain>
        <strain evidence="8">R-53529</strain>
    </source>
</reference>
<dbReference type="Gene3D" id="1.10.357.10">
    <property type="entry name" value="Tetracycline Repressor, domain 2"/>
    <property type="match status" value="1"/>
</dbReference>
<evidence type="ECO:0000256" key="2">
    <source>
        <dbReference type="ARBA" id="ARBA00023015"/>
    </source>
</evidence>
<accession>A0A9W4TRH5</accession>
<gene>
    <name evidence="8" type="ORF">R53529_LOCUS1817</name>
    <name evidence="7" type="ORF">R53530_LOCUS1362</name>
</gene>
<dbReference type="InterPro" id="IPR001647">
    <property type="entry name" value="HTH_TetR"/>
</dbReference>
<evidence type="ECO:0000256" key="5">
    <source>
        <dbReference type="PROSITE-ProRule" id="PRU00335"/>
    </source>
</evidence>
<comment type="caution">
    <text evidence="7">The sequence shown here is derived from an EMBL/GenBank/DDBJ whole genome shotgun (WGS) entry which is preliminary data.</text>
</comment>
<dbReference type="RefSeq" id="WP_271790247.1">
    <property type="nucleotide sequence ID" value="NZ_CAMXCM010000003.1"/>
</dbReference>
<keyword evidence="2" id="KW-0805">Transcription regulation</keyword>
<dbReference type="InterPro" id="IPR023772">
    <property type="entry name" value="DNA-bd_HTH_TetR-type_CS"/>
</dbReference>